<dbReference type="PANTHER" id="PTHR43820">
    <property type="entry name" value="HIGH-AFFINITY BRANCHED-CHAIN AMINO ACID TRANSPORT ATP-BINDING PROTEIN LIVF"/>
    <property type="match status" value="1"/>
</dbReference>
<dbReference type="Gene3D" id="3.40.50.300">
    <property type="entry name" value="P-loop containing nucleotide triphosphate hydrolases"/>
    <property type="match status" value="1"/>
</dbReference>
<dbReference type="EMBL" id="CAEZSV010000012">
    <property type="protein sequence ID" value="CAB4546270.1"/>
    <property type="molecule type" value="Genomic_DNA"/>
</dbReference>
<evidence type="ECO:0000256" key="4">
    <source>
        <dbReference type="ARBA" id="ARBA00022840"/>
    </source>
</evidence>
<name>A0A6J6C4N7_9ZZZZ</name>
<evidence type="ECO:0000256" key="1">
    <source>
        <dbReference type="ARBA" id="ARBA00005417"/>
    </source>
</evidence>
<reference evidence="7" key="1">
    <citation type="submission" date="2020-05" db="EMBL/GenBank/DDBJ databases">
        <authorList>
            <person name="Chiriac C."/>
            <person name="Salcher M."/>
            <person name="Ghai R."/>
            <person name="Kavagutti S V."/>
        </authorList>
    </citation>
    <scope>NUCLEOTIDE SEQUENCE</scope>
</reference>
<dbReference type="AlphaFoldDB" id="A0A6J6C4N7"/>
<sequence length="238" mass="26034">MTLRVRGLTIDHGAIRAISNATFNVPRGSITAIIGANGAGKSTLLRTISGLKRATTGNILWDEISLEHLQTEQIVRRGIIHVPEGRSVVTELTVHENLMLGGVWRLRAQKEDVAAAIEEVYQLFPRLNERKKQRADTLSGGERQMLAIGRGLIARPQLLLLDEPSLGLAPLVVEQIFHTLSELQGKTGMTILLVEQNAMSALRIASQGIVLDQGRVVIADNARAIMNDTALRHAYLGY</sequence>
<evidence type="ECO:0000256" key="5">
    <source>
        <dbReference type="ARBA" id="ARBA00022970"/>
    </source>
</evidence>
<dbReference type="InterPro" id="IPR003439">
    <property type="entry name" value="ABC_transporter-like_ATP-bd"/>
</dbReference>
<dbReference type="InterPro" id="IPR003593">
    <property type="entry name" value="AAA+_ATPase"/>
</dbReference>
<evidence type="ECO:0000256" key="3">
    <source>
        <dbReference type="ARBA" id="ARBA00022741"/>
    </source>
</evidence>
<keyword evidence="5" id="KW-0029">Amino-acid transport</keyword>
<organism evidence="7">
    <name type="scientific">freshwater metagenome</name>
    <dbReference type="NCBI Taxonomy" id="449393"/>
    <lineage>
        <taxon>unclassified sequences</taxon>
        <taxon>metagenomes</taxon>
        <taxon>ecological metagenomes</taxon>
    </lineage>
</organism>
<dbReference type="PROSITE" id="PS50893">
    <property type="entry name" value="ABC_TRANSPORTER_2"/>
    <property type="match status" value="1"/>
</dbReference>
<dbReference type="GO" id="GO:0015807">
    <property type="term" value="P:L-amino acid transport"/>
    <property type="evidence" value="ECO:0007669"/>
    <property type="project" value="TreeGrafter"/>
</dbReference>
<dbReference type="GO" id="GO:0016887">
    <property type="term" value="F:ATP hydrolysis activity"/>
    <property type="evidence" value="ECO:0007669"/>
    <property type="project" value="InterPro"/>
</dbReference>
<keyword evidence="2" id="KW-0813">Transport</keyword>
<dbReference type="InterPro" id="IPR027417">
    <property type="entry name" value="P-loop_NTPase"/>
</dbReference>
<evidence type="ECO:0000256" key="2">
    <source>
        <dbReference type="ARBA" id="ARBA00022448"/>
    </source>
</evidence>
<dbReference type="InterPro" id="IPR052156">
    <property type="entry name" value="BCAA_Transport_ATP-bd_LivF"/>
</dbReference>
<proteinExistence type="inferred from homology"/>
<dbReference type="GO" id="GO:0015658">
    <property type="term" value="F:branched-chain amino acid transmembrane transporter activity"/>
    <property type="evidence" value="ECO:0007669"/>
    <property type="project" value="TreeGrafter"/>
</dbReference>
<comment type="similarity">
    <text evidence="1">Belongs to the ABC transporter superfamily.</text>
</comment>
<evidence type="ECO:0000313" key="7">
    <source>
        <dbReference type="EMBL" id="CAB4546270.1"/>
    </source>
</evidence>
<dbReference type="GO" id="GO:0005524">
    <property type="term" value="F:ATP binding"/>
    <property type="evidence" value="ECO:0007669"/>
    <property type="project" value="UniProtKB-KW"/>
</dbReference>
<evidence type="ECO:0000259" key="6">
    <source>
        <dbReference type="PROSITE" id="PS50893"/>
    </source>
</evidence>
<dbReference type="Pfam" id="PF00005">
    <property type="entry name" value="ABC_tran"/>
    <property type="match status" value="1"/>
</dbReference>
<keyword evidence="3" id="KW-0547">Nucleotide-binding</keyword>
<keyword evidence="4" id="KW-0067">ATP-binding</keyword>
<feature type="domain" description="ABC transporter" evidence="6">
    <location>
        <begin position="3"/>
        <end position="238"/>
    </location>
</feature>
<dbReference type="PROSITE" id="PS00211">
    <property type="entry name" value="ABC_TRANSPORTER_1"/>
    <property type="match status" value="1"/>
</dbReference>
<accession>A0A6J6C4N7</accession>
<dbReference type="SMART" id="SM00382">
    <property type="entry name" value="AAA"/>
    <property type="match status" value="1"/>
</dbReference>
<gene>
    <name evidence="7" type="ORF">UFOPK1506_00129</name>
</gene>
<protein>
    <submittedName>
        <fullName evidence="7">Unannotated protein</fullName>
    </submittedName>
</protein>
<dbReference type="PANTHER" id="PTHR43820:SF4">
    <property type="entry name" value="HIGH-AFFINITY BRANCHED-CHAIN AMINO ACID TRANSPORT ATP-BINDING PROTEIN LIVF"/>
    <property type="match status" value="1"/>
</dbReference>
<dbReference type="InterPro" id="IPR017871">
    <property type="entry name" value="ABC_transporter-like_CS"/>
</dbReference>
<dbReference type="SUPFAM" id="SSF52540">
    <property type="entry name" value="P-loop containing nucleoside triphosphate hydrolases"/>
    <property type="match status" value="1"/>
</dbReference>
<dbReference type="CDD" id="cd03224">
    <property type="entry name" value="ABC_TM1139_LivF_branched"/>
    <property type="match status" value="1"/>
</dbReference>